<dbReference type="AlphaFoldDB" id="A0A087MJZ7"/>
<dbReference type="InterPro" id="IPR037523">
    <property type="entry name" value="VOC_core"/>
</dbReference>
<evidence type="ECO:0000259" key="1">
    <source>
        <dbReference type="PROSITE" id="PS51819"/>
    </source>
</evidence>
<dbReference type="InterPro" id="IPR004360">
    <property type="entry name" value="Glyas_Fos-R_dOase_dom"/>
</dbReference>
<dbReference type="SUPFAM" id="SSF54593">
    <property type="entry name" value="Glyoxalase/Bleomycin resistance protein/Dihydroxybiphenyl dioxygenase"/>
    <property type="match status" value="1"/>
</dbReference>
<evidence type="ECO:0000313" key="2">
    <source>
        <dbReference type="EMBL" id="KFL37200.1"/>
    </source>
</evidence>
<dbReference type="InterPro" id="IPR029068">
    <property type="entry name" value="Glyas_Bleomycin-R_OHBP_Dase"/>
</dbReference>
<keyword evidence="3" id="KW-1185">Reference proteome</keyword>
<organism evidence="2 3">
    <name type="scientific">Arenimonas donghaensis DSM 18148 = HO3-R19</name>
    <dbReference type="NCBI Taxonomy" id="1121014"/>
    <lineage>
        <taxon>Bacteria</taxon>
        <taxon>Pseudomonadati</taxon>
        <taxon>Pseudomonadota</taxon>
        <taxon>Gammaproteobacteria</taxon>
        <taxon>Lysobacterales</taxon>
        <taxon>Lysobacteraceae</taxon>
        <taxon>Arenimonas</taxon>
    </lineage>
</organism>
<name>A0A087MJZ7_9GAMM</name>
<dbReference type="Gene3D" id="3.10.180.10">
    <property type="entry name" value="2,3-Dihydroxybiphenyl 1,2-Dioxygenase, domain 1"/>
    <property type="match status" value="1"/>
</dbReference>
<reference evidence="2 3" key="2">
    <citation type="journal article" date="2015" name="Stand. Genomic Sci.">
        <title>High quality draft genomic sequence of Arenimonas donghaensis DSM 18148(T).</title>
        <authorList>
            <person name="Chen F."/>
            <person name="Wang H."/>
            <person name="Cao Y."/>
            <person name="Li X."/>
            <person name="Wang G."/>
        </authorList>
    </citation>
    <scope>NUCLEOTIDE SEQUENCE [LARGE SCALE GENOMIC DNA]</scope>
    <source>
        <strain evidence="2 3">HO3-R19</strain>
    </source>
</reference>
<dbReference type="PATRIC" id="fig|1121014.3.peg.949"/>
<dbReference type="PROSITE" id="PS51819">
    <property type="entry name" value="VOC"/>
    <property type="match status" value="1"/>
</dbReference>
<comment type="caution">
    <text evidence="2">The sequence shown here is derived from an EMBL/GenBank/DDBJ whole genome shotgun (WGS) entry which is preliminary data.</text>
</comment>
<reference evidence="3" key="1">
    <citation type="submission" date="2013-08" db="EMBL/GenBank/DDBJ databases">
        <title>Genome sequencing of Arenimonas donghaensis.</title>
        <authorList>
            <person name="Chen F."/>
            <person name="Wang G."/>
        </authorList>
    </citation>
    <scope>NUCLEOTIDE SEQUENCE [LARGE SCALE GENOMIC DNA]</scope>
    <source>
        <strain evidence="3">HO3-R19</strain>
    </source>
</reference>
<accession>A0A087MJZ7</accession>
<gene>
    <name evidence="2" type="ORF">N788_10970</name>
</gene>
<feature type="domain" description="VOC" evidence="1">
    <location>
        <begin position="6"/>
        <end position="118"/>
    </location>
</feature>
<proteinExistence type="predicted"/>
<dbReference type="STRING" id="1121014.N788_10970"/>
<dbReference type="Pfam" id="PF00903">
    <property type="entry name" value="Glyoxalase"/>
    <property type="match status" value="1"/>
</dbReference>
<evidence type="ECO:0000313" key="3">
    <source>
        <dbReference type="Proteomes" id="UP000029085"/>
    </source>
</evidence>
<dbReference type="Proteomes" id="UP000029085">
    <property type="component" value="Unassembled WGS sequence"/>
</dbReference>
<dbReference type="OrthoDB" id="9812656at2"/>
<dbReference type="EMBL" id="AVCJ01000006">
    <property type="protein sequence ID" value="KFL37200.1"/>
    <property type="molecule type" value="Genomic_DNA"/>
</dbReference>
<protein>
    <recommendedName>
        <fullName evidence="1">VOC domain-containing protein</fullName>
    </recommendedName>
</protein>
<dbReference type="RefSeq" id="WP_034221691.1">
    <property type="nucleotide sequence ID" value="NZ_AVCJ01000006.1"/>
</dbReference>
<sequence>MLQDCKVGAIVFFVSQLERALAFYRDTLGLPVQAVDGHDGPFGVGEVGDLTLVFIVRSVRAGDSPVVVFNLDGGIDDYAEALAASGVEIVVPVSEAPDGGLSLDFVDPDRNVLSLYQAAGASRRR</sequence>